<sequence>MANAILFLLWRKFFQSLFLYVNLFFMLQLVKKYLECVLVSVEELVQQEHLLRMIVNNYKFVFSVEMGKSFPDRP</sequence>
<dbReference type="Proteomes" id="UP000308444">
    <property type="component" value="Unassembled WGS sequence"/>
</dbReference>
<proteinExistence type="predicted"/>
<name>A0A9X9A5E6_BACCE</name>
<reference evidence="1 2" key="1">
    <citation type="journal article" date="2019" name="Environ. Microbiol.">
        <title>An active ?-lactamase is a part of an orchestrated cell wall stress resistance network of Bacillus subtilis and related rhizosphere species.</title>
        <authorList>
            <person name="Bucher T."/>
            <person name="Keren-Paz A."/>
            <person name="Hausser J."/>
            <person name="Olender T."/>
            <person name="Cytryn E."/>
            <person name="Kolodkin-Gal I."/>
        </authorList>
    </citation>
    <scope>NUCLEOTIDE SEQUENCE [LARGE SCALE GENOMIC DNA]</scope>
    <source>
        <strain evidence="1 2">I32</strain>
    </source>
</reference>
<evidence type="ECO:0000313" key="2">
    <source>
        <dbReference type="Proteomes" id="UP000308444"/>
    </source>
</evidence>
<dbReference type="EMBL" id="SZOH01002259">
    <property type="protein sequence ID" value="TKI95893.1"/>
    <property type="molecule type" value="Genomic_DNA"/>
</dbReference>
<dbReference type="AlphaFoldDB" id="A0A9X9A5E6"/>
<comment type="caution">
    <text evidence="1">The sequence shown here is derived from an EMBL/GenBank/DDBJ whole genome shotgun (WGS) entry which is preliminary data.</text>
</comment>
<organism evidence="1 2">
    <name type="scientific">Bacillus cereus</name>
    <dbReference type="NCBI Taxonomy" id="1396"/>
    <lineage>
        <taxon>Bacteria</taxon>
        <taxon>Bacillati</taxon>
        <taxon>Bacillota</taxon>
        <taxon>Bacilli</taxon>
        <taxon>Bacillales</taxon>
        <taxon>Bacillaceae</taxon>
        <taxon>Bacillus</taxon>
        <taxon>Bacillus cereus group</taxon>
    </lineage>
</organism>
<accession>A0A9X9A5E6</accession>
<protein>
    <submittedName>
        <fullName evidence="1">Uncharacterized protein</fullName>
    </submittedName>
</protein>
<gene>
    <name evidence="1" type="ORF">FC695_26670</name>
</gene>
<evidence type="ECO:0000313" key="1">
    <source>
        <dbReference type="EMBL" id="TKI95893.1"/>
    </source>
</evidence>